<comment type="caution">
    <text evidence="2">The sequence shown here is derived from an EMBL/GenBank/DDBJ whole genome shotgun (WGS) entry which is preliminary data.</text>
</comment>
<feature type="transmembrane region" description="Helical" evidence="1">
    <location>
        <begin position="231"/>
        <end position="248"/>
    </location>
</feature>
<dbReference type="OrthoDB" id="9770040at2"/>
<feature type="transmembrane region" description="Helical" evidence="1">
    <location>
        <begin position="85"/>
        <end position="102"/>
    </location>
</feature>
<feature type="transmembrane region" description="Helical" evidence="1">
    <location>
        <begin position="18"/>
        <end position="44"/>
    </location>
</feature>
<sequence>MEFPLPGWPLFRLGFRPFYLGAAAFAALAVPYWVAALLGVAALPATMPPLLWHAHEMLFGFAVAVIVGFLLTAGKAWTGLSTPRGATLAVMATIWLAARLAALGAPYAMYALLDALLLPWVAGVLLRVLWKSGNRRNLPLGAVVVLLASSNLAFHAAALGWLSIDPLRALYAGLALIVMIECVIAGRVIPAFTMSALPGLKLQTPPWLERAALATTALSLAAWVLLPVNPITAAGFSLAALLHTSRLWHWQPWRTKARPILWVLHMAYAWLPLGFALLAAAQMRFVSTSVGIHALAVGATAGLIVGMITRTARGHTGRPLKASRLEVTAYVLVLAAAVVRVALPLLAPALTADALIAAAVAWALAFTLYLWRFGPWLVSSRLDGKDG</sequence>
<keyword evidence="1" id="KW-1133">Transmembrane helix</keyword>
<dbReference type="EMBL" id="SACT01000005">
    <property type="protein sequence ID" value="RVT50522.1"/>
    <property type="molecule type" value="Genomic_DNA"/>
</dbReference>
<dbReference type="AlphaFoldDB" id="A0A3S2U7V6"/>
<organism evidence="2 3">
    <name type="scientific">Rubrivivax albus</name>
    <dbReference type="NCBI Taxonomy" id="2499835"/>
    <lineage>
        <taxon>Bacteria</taxon>
        <taxon>Pseudomonadati</taxon>
        <taxon>Pseudomonadota</taxon>
        <taxon>Betaproteobacteria</taxon>
        <taxon>Burkholderiales</taxon>
        <taxon>Sphaerotilaceae</taxon>
        <taxon>Rubrivivax</taxon>
    </lineage>
</organism>
<feature type="transmembrane region" description="Helical" evidence="1">
    <location>
        <begin position="285"/>
        <end position="306"/>
    </location>
</feature>
<accession>A0A3S2U7V6</accession>
<evidence type="ECO:0000313" key="2">
    <source>
        <dbReference type="EMBL" id="RVT50522.1"/>
    </source>
</evidence>
<proteinExistence type="predicted"/>
<feature type="transmembrane region" description="Helical" evidence="1">
    <location>
        <begin position="352"/>
        <end position="371"/>
    </location>
</feature>
<keyword evidence="3" id="KW-1185">Reference proteome</keyword>
<protein>
    <submittedName>
        <fullName evidence="2">NnrS family protein</fullName>
    </submittedName>
</protein>
<evidence type="ECO:0000256" key="1">
    <source>
        <dbReference type="SAM" id="Phobius"/>
    </source>
</evidence>
<keyword evidence="1" id="KW-0812">Transmembrane</keyword>
<feature type="transmembrane region" description="Helical" evidence="1">
    <location>
        <begin position="170"/>
        <end position="195"/>
    </location>
</feature>
<name>A0A3S2U7V6_9BURK</name>
<feature type="transmembrane region" description="Helical" evidence="1">
    <location>
        <begin position="50"/>
        <end position="73"/>
    </location>
</feature>
<keyword evidence="1" id="KW-0472">Membrane</keyword>
<reference evidence="2 3" key="1">
    <citation type="submission" date="2019-01" db="EMBL/GenBank/DDBJ databases">
        <authorList>
            <person name="Chen W.-M."/>
        </authorList>
    </citation>
    <scope>NUCLEOTIDE SEQUENCE [LARGE SCALE GENOMIC DNA]</scope>
    <source>
        <strain evidence="2 3">ICH-3</strain>
    </source>
</reference>
<feature type="transmembrane region" description="Helical" evidence="1">
    <location>
        <begin position="108"/>
        <end position="130"/>
    </location>
</feature>
<gene>
    <name evidence="2" type="ORF">ENE75_16115</name>
</gene>
<dbReference type="Proteomes" id="UP000288178">
    <property type="component" value="Unassembled WGS sequence"/>
</dbReference>
<feature type="transmembrane region" description="Helical" evidence="1">
    <location>
        <begin position="260"/>
        <end position="279"/>
    </location>
</feature>
<dbReference type="RefSeq" id="WP_128199347.1">
    <property type="nucleotide sequence ID" value="NZ_SACT01000005.1"/>
</dbReference>
<dbReference type="Pfam" id="PF05940">
    <property type="entry name" value="NnrS"/>
    <property type="match status" value="1"/>
</dbReference>
<dbReference type="InterPro" id="IPR010266">
    <property type="entry name" value="NnrS"/>
</dbReference>
<feature type="transmembrane region" description="Helical" evidence="1">
    <location>
        <begin position="142"/>
        <end position="164"/>
    </location>
</feature>
<evidence type="ECO:0000313" key="3">
    <source>
        <dbReference type="Proteomes" id="UP000288178"/>
    </source>
</evidence>
<feature type="transmembrane region" description="Helical" evidence="1">
    <location>
        <begin position="327"/>
        <end position="346"/>
    </location>
</feature>